<sequence length="117" mass="13176">MTVTGISHVSLEILDYKVLMDQFHNVSTAFMELGEGYQEAIEDITKKMGAGMAKFILKEVESIDDYDEYCHYVAGLVGLGLSKLFHASGLEDLAPDSLSIMVCFFRKQTLFVIIWRT</sequence>
<name>A0A6N2MHF9_SALVM</name>
<organism evidence="2">
    <name type="scientific">Salix viminalis</name>
    <name type="common">Common osier</name>
    <name type="synonym">Basket willow</name>
    <dbReference type="NCBI Taxonomy" id="40686"/>
    <lineage>
        <taxon>Eukaryota</taxon>
        <taxon>Viridiplantae</taxon>
        <taxon>Streptophyta</taxon>
        <taxon>Embryophyta</taxon>
        <taxon>Tracheophyta</taxon>
        <taxon>Spermatophyta</taxon>
        <taxon>Magnoliopsida</taxon>
        <taxon>eudicotyledons</taxon>
        <taxon>Gunneridae</taxon>
        <taxon>Pentapetalae</taxon>
        <taxon>rosids</taxon>
        <taxon>fabids</taxon>
        <taxon>Malpighiales</taxon>
        <taxon>Salicaceae</taxon>
        <taxon>Saliceae</taxon>
        <taxon>Salix</taxon>
    </lineage>
</organism>
<dbReference type="PANTHER" id="PTHR11626:SF2">
    <property type="entry name" value="SQUALENE SYNTHASE"/>
    <property type="match status" value="1"/>
</dbReference>
<dbReference type="InterPro" id="IPR044844">
    <property type="entry name" value="Trans_IPPS_euk-type"/>
</dbReference>
<dbReference type="PANTHER" id="PTHR11626">
    <property type="entry name" value="FARNESYL-DIPHOSPHATE FARNESYLTRANSFERASE"/>
    <property type="match status" value="1"/>
</dbReference>
<reference evidence="2" key="1">
    <citation type="submission" date="2019-03" db="EMBL/GenBank/DDBJ databases">
        <authorList>
            <person name="Mank J."/>
            <person name="Almeida P."/>
        </authorList>
    </citation>
    <scope>NUCLEOTIDE SEQUENCE</scope>
    <source>
        <strain evidence="2">78183</strain>
    </source>
</reference>
<proteinExistence type="predicted"/>
<dbReference type="SUPFAM" id="SSF48576">
    <property type="entry name" value="Terpenoid synthases"/>
    <property type="match status" value="1"/>
</dbReference>
<dbReference type="PROSITE" id="PS01044">
    <property type="entry name" value="SQUALEN_PHYTOEN_SYN_1"/>
    <property type="match status" value="1"/>
</dbReference>
<evidence type="ECO:0008006" key="3">
    <source>
        <dbReference type="Google" id="ProtNLM"/>
    </source>
</evidence>
<dbReference type="EMBL" id="CAADRP010001774">
    <property type="protein sequence ID" value="VFU51988.1"/>
    <property type="molecule type" value="Genomic_DNA"/>
</dbReference>
<dbReference type="GO" id="GO:0051996">
    <property type="term" value="F:squalene synthase [NAD(P)H] activity"/>
    <property type="evidence" value="ECO:0007669"/>
    <property type="project" value="InterPro"/>
</dbReference>
<accession>A0A6N2MHF9</accession>
<dbReference type="AlphaFoldDB" id="A0A6N2MHF9"/>
<dbReference type="GO" id="GO:0005789">
    <property type="term" value="C:endoplasmic reticulum membrane"/>
    <property type="evidence" value="ECO:0007669"/>
    <property type="project" value="TreeGrafter"/>
</dbReference>
<evidence type="ECO:0000256" key="1">
    <source>
        <dbReference type="ARBA" id="ARBA00022679"/>
    </source>
</evidence>
<dbReference type="InterPro" id="IPR002060">
    <property type="entry name" value="Squ/phyt_synthse"/>
</dbReference>
<protein>
    <recommendedName>
        <fullName evidence="3">Squalene synthase</fullName>
    </recommendedName>
</protein>
<dbReference type="Pfam" id="PF00494">
    <property type="entry name" value="SQS_PSY"/>
    <property type="match status" value="1"/>
</dbReference>
<dbReference type="Gene3D" id="1.10.600.10">
    <property type="entry name" value="Farnesyl Diphosphate Synthase"/>
    <property type="match status" value="1"/>
</dbReference>
<dbReference type="GO" id="GO:0045338">
    <property type="term" value="P:farnesyl diphosphate metabolic process"/>
    <property type="evidence" value="ECO:0007669"/>
    <property type="project" value="InterPro"/>
</dbReference>
<dbReference type="InterPro" id="IPR019845">
    <property type="entry name" value="Squalene/phytoene_synthase_CS"/>
</dbReference>
<keyword evidence="1" id="KW-0808">Transferase</keyword>
<dbReference type="InterPro" id="IPR008949">
    <property type="entry name" value="Isoprenoid_synthase_dom_sf"/>
</dbReference>
<gene>
    <name evidence="2" type="ORF">SVIM_LOCUS353565</name>
</gene>
<evidence type="ECO:0000313" key="2">
    <source>
        <dbReference type="EMBL" id="VFU51988.1"/>
    </source>
</evidence>